<accession>A0ABT6N7P6</accession>
<keyword evidence="2" id="KW-1185">Reference proteome</keyword>
<name>A0ABT6N7P6_9SPHN</name>
<dbReference type="EMBL" id="JARYGZ010000006">
    <property type="protein sequence ID" value="MDH7641128.1"/>
    <property type="molecule type" value="Genomic_DNA"/>
</dbReference>
<sequence length="114" mass="12477">MRVAEWLTACFPPSVRGDRAERTHRFLEEALELAQANGCTKDDAIALVNYVFDRPIGEPDLEVGGVMVTLAGLCGASGINMDDAGDQELKRNWDRIETIRAKQASKPHGSPLPQ</sequence>
<evidence type="ECO:0000313" key="1">
    <source>
        <dbReference type="EMBL" id="MDH7641128.1"/>
    </source>
</evidence>
<protein>
    <submittedName>
        <fullName evidence="1">Uncharacterized protein</fullName>
    </submittedName>
</protein>
<organism evidence="1 2">
    <name type="scientific">Sphingomonas oryzagri</name>
    <dbReference type="NCBI Taxonomy" id="3042314"/>
    <lineage>
        <taxon>Bacteria</taxon>
        <taxon>Pseudomonadati</taxon>
        <taxon>Pseudomonadota</taxon>
        <taxon>Alphaproteobacteria</taxon>
        <taxon>Sphingomonadales</taxon>
        <taxon>Sphingomonadaceae</taxon>
        <taxon>Sphingomonas</taxon>
    </lineage>
</organism>
<dbReference type="Proteomes" id="UP001160625">
    <property type="component" value="Unassembled WGS sequence"/>
</dbReference>
<evidence type="ECO:0000313" key="2">
    <source>
        <dbReference type="Proteomes" id="UP001160625"/>
    </source>
</evidence>
<reference evidence="1" key="1">
    <citation type="submission" date="2023-04" db="EMBL/GenBank/DDBJ databases">
        <title>Sphingomonas sp. MAHUQ-71 isolated from rice field.</title>
        <authorList>
            <person name="Huq M.A."/>
        </authorList>
    </citation>
    <scope>NUCLEOTIDE SEQUENCE</scope>
    <source>
        <strain evidence="1">MAHUQ-71</strain>
    </source>
</reference>
<gene>
    <name evidence="1" type="ORF">QGN17_20505</name>
</gene>
<dbReference type="RefSeq" id="WP_281046467.1">
    <property type="nucleotide sequence ID" value="NZ_JARYGZ010000006.1"/>
</dbReference>
<proteinExistence type="predicted"/>
<comment type="caution">
    <text evidence="1">The sequence shown here is derived from an EMBL/GenBank/DDBJ whole genome shotgun (WGS) entry which is preliminary data.</text>
</comment>